<dbReference type="InParanoid" id="M1CBF7"/>
<dbReference type="Gramene" id="PGSC0003DMT400063908">
    <property type="protein sequence ID" value="PGSC0003DMT400063908"/>
    <property type="gene ID" value="PGSC0003DMG400024840"/>
</dbReference>
<keyword evidence="5" id="KW-1185">Reference proteome</keyword>
<reference evidence="5" key="1">
    <citation type="journal article" date="2011" name="Nature">
        <title>Genome sequence and analysis of the tuber crop potato.</title>
        <authorList>
            <consortium name="The Potato Genome Sequencing Consortium"/>
        </authorList>
    </citation>
    <scope>NUCLEOTIDE SEQUENCE [LARGE SCALE GENOMIC DNA]</scope>
    <source>
        <strain evidence="5">cv. DM1-3 516 R44</strain>
    </source>
</reference>
<dbReference type="PANTHER" id="PTHR31580:SF4">
    <property type="entry name" value="FILAMENT-LIKE PLANT PROTEIN 6"/>
    <property type="match status" value="1"/>
</dbReference>
<evidence type="ECO:0000313" key="5">
    <source>
        <dbReference type="Proteomes" id="UP000011115"/>
    </source>
</evidence>
<evidence type="ECO:0000256" key="2">
    <source>
        <dbReference type="ARBA" id="ARBA00023054"/>
    </source>
</evidence>
<dbReference type="InterPro" id="IPR008587">
    <property type="entry name" value="FPP_plant"/>
</dbReference>
<dbReference type="PaxDb" id="4113-PGSC0003DMT400063908"/>
<dbReference type="Proteomes" id="UP000011115">
    <property type="component" value="Unassembled WGS sequence"/>
</dbReference>
<evidence type="ECO:0000256" key="1">
    <source>
        <dbReference type="ARBA" id="ARBA00005921"/>
    </source>
</evidence>
<feature type="region of interest" description="Disordered" evidence="3">
    <location>
        <begin position="1"/>
        <end position="20"/>
    </location>
</feature>
<protein>
    <submittedName>
        <fullName evidence="4">Myosin heavy chain, striated muscle</fullName>
    </submittedName>
</protein>
<name>M1CBF7_SOLTU</name>
<feature type="region of interest" description="Disordered" evidence="3">
    <location>
        <begin position="121"/>
        <end position="147"/>
    </location>
</feature>
<evidence type="ECO:0000313" key="4">
    <source>
        <dbReference type="EnsemblPlants" id="PGSC0003DMT400063908"/>
    </source>
</evidence>
<feature type="compositionally biased region" description="Polar residues" evidence="3">
    <location>
        <begin position="136"/>
        <end position="147"/>
    </location>
</feature>
<dbReference type="AlphaFoldDB" id="M1CBF7"/>
<keyword evidence="2" id="KW-0175">Coiled coil</keyword>
<proteinExistence type="inferred from homology"/>
<comment type="similarity">
    <text evidence="1">Belongs to the FPP family.</text>
</comment>
<sequence length="147" mass="15839">MAANASGLENNQTGKLNAGAAKKRPVLSNISNHTTVSARFLIPPNLTFLNALLAPVMQFAVLPSSSSVRRSSKPVSIQRSDAEKDLTAAAEKLAECQETIFLLGKQLNSLRPQTKFMGSSYIDRSSKGEGFREESTTSSINIHDNDS</sequence>
<dbReference type="PANTHER" id="PTHR31580">
    <property type="entry name" value="FILAMENT-LIKE PLANT PROTEIN 4"/>
    <property type="match status" value="1"/>
</dbReference>
<accession>M1CBF7</accession>
<evidence type="ECO:0000256" key="3">
    <source>
        <dbReference type="SAM" id="MobiDB-lite"/>
    </source>
</evidence>
<feature type="compositionally biased region" description="Basic and acidic residues" evidence="3">
    <location>
        <begin position="124"/>
        <end position="135"/>
    </location>
</feature>
<dbReference type="HOGENOM" id="CLU_1771337_0_0_1"/>
<dbReference type="EnsemblPlants" id="PGSC0003DMT400063908">
    <property type="protein sequence ID" value="PGSC0003DMT400063908"/>
    <property type="gene ID" value="PGSC0003DMG400024840"/>
</dbReference>
<dbReference type="Pfam" id="PF05911">
    <property type="entry name" value="FPP"/>
    <property type="match status" value="1"/>
</dbReference>
<organism evidence="4 5">
    <name type="scientific">Solanum tuberosum</name>
    <name type="common">Potato</name>
    <dbReference type="NCBI Taxonomy" id="4113"/>
    <lineage>
        <taxon>Eukaryota</taxon>
        <taxon>Viridiplantae</taxon>
        <taxon>Streptophyta</taxon>
        <taxon>Embryophyta</taxon>
        <taxon>Tracheophyta</taxon>
        <taxon>Spermatophyta</taxon>
        <taxon>Magnoliopsida</taxon>
        <taxon>eudicotyledons</taxon>
        <taxon>Gunneridae</taxon>
        <taxon>Pentapetalae</taxon>
        <taxon>asterids</taxon>
        <taxon>lamiids</taxon>
        <taxon>Solanales</taxon>
        <taxon>Solanaceae</taxon>
        <taxon>Solanoideae</taxon>
        <taxon>Solaneae</taxon>
        <taxon>Solanum</taxon>
    </lineage>
</organism>
<reference evidence="4" key="2">
    <citation type="submission" date="2015-06" db="UniProtKB">
        <authorList>
            <consortium name="EnsemblPlants"/>
        </authorList>
    </citation>
    <scope>IDENTIFICATION</scope>
    <source>
        <strain evidence="4">DM1-3 516 R44</strain>
    </source>
</reference>